<dbReference type="AlphaFoldDB" id="A0A6A5YZC0"/>
<dbReference type="OrthoDB" id="5296155at2759"/>
<keyword evidence="2" id="KW-0472">Membrane</keyword>
<dbReference type="EMBL" id="ML977332">
    <property type="protein sequence ID" value="KAF2112164.1"/>
    <property type="molecule type" value="Genomic_DNA"/>
</dbReference>
<evidence type="ECO:0008006" key="5">
    <source>
        <dbReference type="Google" id="ProtNLM"/>
    </source>
</evidence>
<organism evidence="3 4">
    <name type="scientific">Lophiotrema nucula</name>
    <dbReference type="NCBI Taxonomy" id="690887"/>
    <lineage>
        <taxon>Eukaryota</taxon>
        <taxon>Fungi</taxon>
        <taxon>Dikarya</taxon>
        <taxon>Ascomycota</taxon>
        <taxon>Pezizomycotina</taxon>
        <taxon>Dothideomycetes</taxon>
        <taxon>Pleosporomycetidae</taxon>
        <taxon>Pleosporales</taxon>
        <taxon>Lophiotremataceae</taxon>
        <taxon>Lophiotrema</taxon>
    </lineage>
</organism>
<feature type="transmembrane region" description="Helical" evidence="2">
    <location>
        <begin position="112"/>
        <end position="134"/>
    </location>
</feature>
<feature type="region of interest" description="Disordered" evidence="1">
    <location>
        <begin position="139"/>
        <end position="177"/>
    </location>
</feature>
<evidence type="ECO:0000256" key="2">
    <source>
        <dbReference type="SAM" id="Phobius"/>
    </source>
</evidence>
<name>A0A6A5YZC0_9PLEO</name>
<keyword evidence="2" id="KW-1133">Transmembrane helix</keyword>
<keyword evidence="2" id="KW-0812">Transmembrane</keyword>
<proteinExistence type="predicted"/>
<evidence type="ECO:0000313" key="4">
    <source>
        <dbReference type="Proteomes" id="UP000799770"/>
    </source>
</evidence>
<feature type="region of interest" description="Disordered" evidence="1">
    <location>
        <begin position="1"/>
        <end position="31"/>
    </location>
</feature>
<sequence length="384" mass="41566">MDFWDRQLAHNERKGHQQIPEPQPKRISTPAGQRLSVILENGDVQAKTRDPRRASIRKSVLSAAVIGAAPRESLEDSNDGSGYSYSVWSDNEKFNALRHNKTIAKRGGWKRLAVIIAIVLACIIALAVGLALGLKKKKSSNSSSEQPAAAASTQTTSPNNINNSPNPTATTALSPSSTPSNFPAGTYSLVTFLDTVQTNCTSNPSTWTCYPYTIYNTDHATSLATFNWIITSSSSGNYQISSTTNPFSISFNHTDLELLDEGKDTERYWFQMTATKTVSPSSSLTDDNAAAECEFEGTSLQASLYTKMAKGYPEFSTDANPSYTTWPFAVRVEQTVGGGPSIPSCYKVNSDGGQGDAIDDGFKAQDAGNLCSCLYRNYITPNPN</sequence>
<gene>
    <name evidence="3" type="ORF">BDV96DRAFT_649524</name>
</gene>
<dbReference type="Proteomes" id="UP000799770">
    <property type="component" value="Unassembled WGS sequence"/>
</dbReference>
<accession>A0A6A5YZC0</accession>
<keyword evidence="4" id="KW-1185">Reference proteome</keyword>
<evidence type="ECO:0000313" key="3">
    <source>
        <dbReference type="EMBL" id="KAF2112164.1"/>
    </source>
</evidence>
<feature type="compositionally biased region" description="Low complexity" evidence="1">
    <location>
        <begin position="140"/>
        <end position="177"/>
    </location>
</feature>
<evidence type="ECO:0000256" key="1">
    <source>
        <dbReference type="SAM" id="MobiDB-lite"/>
    </source>
</evidence>
<reference evidence="3" key="1">
    <citation type="journal article" date="2020" name="Stud. Mycol.">
        <title>101 Dothideomycetes genomes: a test case for predicting lifestyles and emergence of pathogens.</title>
        <authorList>
            <person name="Haridas S."/>
            <person name="Albert R."/>
            <person name="Binder M."/>
            <person name="Bloem J."/>
            <person name="Labutti K."/>
            <person name="Salamov A."/>
            <person name="Andreopoulos B."/>
            <person name="Baker S."/>
            <person name="Barry K."/>
            <person name="Bills G."/>
            <person name="Bluhm B."/>
            <person name="Cannon C."/>
            <person name="Castanera R."/>
            <person name="Culley D."/>
            <person name="Daum C."/>
            <person name="Ezra D."/>
            <person name="Gonzalez J."/>
            <person name="Henrissat B."/>
            <person name="Kuo A."/>
            <person name="Liang C."/>
            <person name="Lipzen A."/>
            <person name="Lutzoni F."/>
            <person name="Magnuson J."/>
            <person name="Mondo S."/>
            <person name="Nolan M."/>
            <person name="Ohm R."/>
            <person name="Pangilinan J."/>
            <person name="Park H.-J."/>
            <person name="Ramirez L."/>
            <person name="Alfaro M."/>
            <person name="Sun H."/>
            <person name="Tritt A."/>
            <person name="Yoshinaga Y."/>
            <person name="Zwiers L.-H."/>
            <person name="Turgeon B."/>
            <person name="Goodwin S."/>
            <person name="Spatafora J."/>
            <person name="Crous P."/>
            <person name="Grigoriev I."/>
        </authorList>
    </citation>
    <scope>NUCLEOTIDE SEQUENCE</scope>
    <source>
        <strain evidence="3">CBS 627.86</strain>
    </source>
</reference>
<feature type="compositionally biased region" description="Basic and acidic residues" evidence="1">
    <location>
        <begin position="1"/>
        <end position="15"/>
    </location>
</feature>
<protein>
    <recommendedName>
        <fullName evidence="5">Tat pathway signal sequence</fullName>
    </recommendedName>
</protein>